<dbReference type="AlphaFoldDB" id="A0AAU6WQP4"/>
<name>A0AAU6WQP4_9FLAO</name>
<organism evidence="1 2">
    <name type="scientific">Chryseobacterium endophyticum</name>
    <dbReference type="NCBI Taxonomy" id="1854762"/>
    <lineage>
        <taxon>Bacteria</taxon>
        <taxon>Pseudomonadati</taxon>
        <taxon>Bacteroidota</taxon>
        <taxon>Flavobacteriia</taxon>
        <taxon>Flavobacteriales</taxon>
        <taxon>Weeksellaceae</taxon>
        <taxon>Chryseobacterium group</taxon>
        <taxon>Chryseobacterium</taxon>
    </lineage>
</organism>
<dbReference type="EMBL" id="CP154834">
    <property type="protein sequence ID" value="XAO74971.1"/>
    <property type="molecule type" value="Genomic_DNA"/>
</dbReference>
<dbReference type="InterPro" id="IPR005901">
    <property type="entry name" value="GLPGLI"/>
</dbReference>
<reference evidence="1 2" key="1">
    <citation type="submission" date="2024-04" db="EMBL/GenBank/DDBJ databases">
        <title>Genome sequencing and assembly of rice foliar adapted Chryseobacterium endophyticum OsEnb-ALM-A6.</title>
        <authorList>
            <person name="Kumar S."/>
            <person name="Javed M."/>
            <person name="Chouhan V."/>
            <person name="Charishma K."/>
            <person name="Patel A."/>
            <person name="Kumar M."/>
            <person name="Sahu K.P."/>
            <person name="Kumar A."/>
        </authorList>
    </citation>
    <scope>NUCLEOTIDE SEQUENCE [LARGE SCALE GENOMIC DNA]</scope>
    <source>
        <strain evidence="1 2">OsEnb-ALM-A6</strain>
    </source>
</reference>
<accession>A0AAU6WQP4</accession>
<evidence type="ECO:0000313" key="1">
    <source>
        <dbReference type="EMBL" id="XAO74971.1"/>
    </source>
</evidence>
<proteinExistence type="predicted"/>
<sequence length="255" mass="30583">MNYEKDLYLYCFFLFTLSFGQRISFEPTIRVTYEANLQLGEKYHHNQKFLLVGNSQDYYFAAFQNYLNDTGQYGIKGIDTRAISDYFQERLIKWKDKTTVLVTVMDSKIRYEENGRIKWVLYSDTKVINGIKCQMAATNKYGRRWIAYFSKDYPQSLGPYKFNGLPGLIFELYDIRNDYHFILEKIEKYTDDFDFNLNEYKSYPKTKYLKAKYNMEFTLAGYPADMGEELRKELQNAYDRKKKMYNNPLELNPFE</sequence>
<dbReference type="RefSeq" id="WP_345766877.1">
    <property type="nucleotide sequence ID" value="NZ_CP154834.1"/>
</dbReference>
<protein>
    <submittedName>
        <fullName evidence="1">GLPGLI family protein</fullName>
    </submittedName>
</protein>
<evidence type="ECO:0000313" key="2">
    <source>
        <dbReference type="Proteomes" id="UP001463665"/>
    </source>
</evidence>
<dbReference type="NCBIfam" id="TIGR01200">
    <property type="entry name" value="GLPGLI"/>
    <property type="match status" value="1"/>
</dbReference>
<gene>
    <name evidence="1" type="ORF">AAFP95_02825</name>
</gene>
<keyword evidence="2" id="KW-1185">Reference proteome</keyword>
<dbReference type="Proteomes" id="UP001463665">
    <property type="component" value="Chromosome"/>
</dbReference>